<name>A0AAP0IRC4_9MAGN</name>
<reference evidence="2 3" key="1">
    <citation type="submission" date="2024-01" db="EMBL/GenBank/DDBJ databases">
        <title>Genome assemblies of Stephania.</title>
        <authorList>
            <person name="Yang L."/>
        </authorList>
    </citation>
    <scope>NUCLEOTIDE SEQUENCE [LARGE SCALE GENOMIC DNA]</scope>
    <source>
        <strain evidence="2">YNDBR</strain>
        <tissue evidence="2">Leaf</tissue>
    </source>
</reference>
<dbReference type="EMBL" id="JBBNAF010000008">
    <property type="protein sequence ID" value="KAK9120297.1"/>
    <property type="molecule type" value="Genomic_DNA"/>
</dbReference>
<proteinExistence type="predicted"/>
<evidence type="ECO:0000313" key="3">
    <source>
        <dbReference type="Proteomes" id="UP001420932"/>
    </source>
</evidence>
<feature type="transmembrane region" description="Helical" evidence="1">
    <location>
        <begin position="33"/>
        <end position="56"/>
    </location>
</feature>
<gene>
    <name evidence="2" type="ORF">Syun_017914</name>
</gene>
<dbReference type="AlphaFoldDB" id="A0AAP0IRC4"/>
<organism evidence="2 3">
    <name type="scientific">Stephania yunnanensis</name>
    <dbReference type="NCBI Taxonomy" id="152371"/>
    <lineage>
        <taxon>Eukaryota</taxon>
        <taxon>Viridiplantae</taxon>
        <taxon>Streptophyta</taxon>
        <taxon>Embryophyta</taxon>
        <taxon>Tracheophyta</taxon>
        <taxon>Spermatophyta</taxon>
        <taxon>Magnoliopsida</taxon>
        <taxon>Ranunculales</taxon>
        <taxon>Menispermaceae</taxon>
        <taxon>Menispermoideae</taxon>
        <taxon>Cissampelideae</taxon>
        <taxon>Stephania</taxon>
    </lineage>
</organism>
<sequence>MLHCQKLKNFITNPCSIFRQVFYHLIIKERLQVFFCFAFYLVFVEIRVARIQLFFIEL</sequence>
<keyword evidence="1" id="KW-1133">Transmembrane helix</keyword>
<comment type="caution">
    <text evidence="2">The sequence shown here is derived from an EMBL/GenBank/DDBJ whole genome shotgun (WGS) entry which is preliminary data.</text>
</comment>
<keyword evidence="1" id="KW-0812">Transmembrane</keyword>
<evidence type="ECO:0000313" key="2">
    <source>
        <dbReference type="EMBL" id="KAK9120297.1"/>
    </source>
</evidence>
<keyword evidence="1" id="KW-0472">Membrane</keyword>
<keyword evidence="3" id="KW-1185">Reference proteome</keyword>
<evidence type="ECO:0000256" key="1">
    <source>
        <dbReference type="SAM" id="Phobius"/>
    </source>
</evidence>
<dbReference type="Proteomes" id="UP001420932">
    <property type="component" value="Unassembled WGS sequence"/>
</dbReference>
<accession>A0AAP0IRC4</accession>
<protein>
    <submittedName>
        <fullName evidence="2">Uncharacterized protein</fullName>
    </submittedName>
</protein>